<evidence type="ECO:0000313" key="8">
    <source>
        <dbReference type="EnsemblPlants" id="MELO3C019872.2.1"/>
    </source>
</evidence>
<evidence type="ECO:0000256" key="5">
    <source>
        <dbReference type="SAM" id="MobiDB-lite"/>
    </source>
</evidence>
<dbReference type="InterPro" id="IPR003016">
    <property type="entry name" value="2-oxoA_DH_lipoyl-BS"/>
</dbReference>
<dbReference type="PROSITE" id="PS51826">
    <property type="entry name" value="PSBD"/>
    <property type="match status" value="1"/>
</dbReference>
<dbReference type="Pfam" id="PF00198">
    <property type="entry name" value="2-oxoacid_dh"/>
    <property type="match status" value="1"/>
</dbReference>
<dbReference type="EnsemblPlants" id="MELO3C019872.2.1">
    <property type="protein sequence ID" value="MELO3C019872.2.1"/>
    <property type="gene ID" value="MELO3C019872.2"/>
</dbReference>
<protein>
    <recommendedName>
        <fullName evidence="4">Dihydrolipoamide acetyltransferase component of pyruvate dehydrogenase complex</fullName>
        <ecNumber evidence="4">2.3.1.-</ecNumber>
    </recommendedName>
</protein>
<name>A0A9I9DLL0_CUCME</name>
<reference evidence="8" key="1">
    <citation type="submission" date="2023-03" db="UniProtKB">
        <authorList>
            <consortium name="EnsemblPlants"/>
        </authorList>
    </citation>
    <scope>IDENTIFICATION</scope>
</reference>
<dbReference type="Gene3D" id="3.30.559.10">
    <property type="entry name" value="Chloramphenicol acetyltransferase-like domain"/>
    <property type="match status" value="1"/>
</dbReference>
<dbReference type="GO" id="GO:0016746">
    <property type="term" value="F:acyltransferase activity"/>
    <property type="evidence" value="ECO:0007669"/>
    <property type="project" value="UniProtKB-KW"/>
</dbReference>
<evidence type="ECO:0000256" key="2">
    <source>
        <dbReference type="ARBA" id="ARBA00022823"/>
    </source>
</evidence>
<evidence type="ECO:0000256" key="1">
    <source>
        <dbReference type="ARBA" id="ARBA00007317"/>
    </source>
</evidence>
<dbReference type="Gene3D" id="4.10.320.10">
    <property type="entry name" value="E3-binding domain"/>
    <property type="match status" value="1"/>
</dbReference>
<evidence type="ECO:0000256" key="3">
    <source>
        <dbReference type="ARBA" id="ARBA00022946"/>
    </source>
</evidence>
<organism evidence="8">
    <name type="scientific">Cucumis melo</name>
    <name type="common">Muskmelon</name>
    <dbReference type="NCBI Taxonomy" id="3656"/>
    <lineage>
        <taxon>Eukaryota</taxon>
        <taxon>Viridiplantae</taxon>
        <taxon>Streptophyta</taxon>
        <taxon>Embryophyta</taxon>
        <taxon>Tracheophyta</taxon>
        <taxon>Spermatophyta</taxon>
        <taxon>Magnoliopsida</taxon>
        <taxon>eudicotyledons</taxon>
        <taxon>Gunneridae</taxon>
        <taxon>Pentapetalae</taxon>
        <taxon>rosids</taxon>
        <taxon>fabids</taxon>
        <taxon>Cucurbitales</taxon>
        <taxon>Cucurbitaceae</taxon>
        <taxon>Benincaseae</taxon>
        <taxon>Cucumis</taxon>
    </lineage>
</organism>
<dbReference type="Pfam" id="PF00364">
    <property type="entry name" value="Biotin_lipoyl"/>
    <property type="match status" value="2"/>
</dbReference>
<evidence type="ECO:0000256" key="4">
    <source>
        <dbReference type="RuleBase" id="RU003423"/>
    </source>
</evidence>
<dbReference type="AlphaFoldDB" id="A0A9I9DLL0"/>
<keyword evidence="4" id="KW-0012">Acyltransferase</keyword>
<feature type="domain" description="Lipoyl-binding" evidence="6">
    <location>
        <begin position="94"/>
        <end position="170"/>
    </location>
</feature>
<keyword evidence="4" id="KW-0808">Transferase</keyword>
<evidence type="ECO:0000259" key="7">
    <source>
        <dbReference type="PROSITE" id="PS51826"/>
    </source>
</evidence>
<keyword evidence="3" id="KW-0809">Transit peptide</keyword>
<dbReference type="InterPro" id="IPR004167">
    <property type="entry name" value="PSBD"/>
</dbReference>
<dbReference type="PANTHER" id="PTHR23151">
    <property type="entry name" value="DIHYDROLIPOAMIDE ACETYL/SUCCINYL-TRANSFERASE-RELATED"/>
    <property type="match status" value="1"/>
</dbReference>
<accession>A0A9I9DLL0</accession>
<proteinExistence type="inferred from homology"/>
<dbReference type="SUPFAM" id="SSF51230">
    <property type="entry name" value="Single hybrid motif"/>
    <property type="match status" value="2"/>
</dbReference>
<dbReference type="PROSITE" id="PS00189">
    <property type="entry name" value="LIPOYL"/>
    <property type="match status" value="2"/>
</dbReference>
<keyword evidence="2 4" id="KW-0450">Lipoyl</keyword>
<dbReference type="GO" id="GO:0045254">
    <property type="term" value="C:pyruvate dehydrogenase complex"/>
    <property type="evidence" value="ECO:0007669"/>
    <property type="project" value="InterPro"/>
</dbReference>
<comment type="similarity">
    <text evidence="1 4">Belongs to the 2-oxoacid dehydrogenase family.</text>
</comment>
<dbReference type="InterPro" id="IPR011053">
    <property type="entry name" value="Single_hybrid_motif"/>
</dbReference>
<dbReference type="CDD" id="cd06849">
    <property type="entry name" value="lipoyl_domain"/>
    <property type="match status" value="2"/>
</dbReference>
<evidence type="ECO:0000259" key="6">
    <source>
        <dbReference type="PROSITE" id="PS50968"/>
    </source>
</evidence>
<feature type="domain" description="Peripheral subunit-binding (PSBD)" evidence="7">
    <location>
        <begin position="355"/>
        <end position="392"/>
    </location>
</feature>
<dbReference type="Pfam" id="PF02817">
    <property type="entry name" value="E3_binding"/>
    <property type="match status" value="1"/>
</dbReference>
<feature type="domain" description="Lipoyl-binding" evidence="6">
    <location>
        <begin position="235"/>
        <end position="311"/>
    </location>
</feature>
<dbReference type="InterPro" id="IPR001078">
    <property type="entry name" value="2-oxoacid_DH_actylTfrase"/>
</dbReference>
<dbReference type="PANTHER" id="PTHR23151:SF90">
    <property type="entry name" value="DIHYDROLIPOYLLYSINE-RESIDUE ACETYLTRANSFERASE COMPONENT OF PYRUVATE DEHYDROGENASE COMPLEX, MITOCHONDRIAL-RELATED"/>
    <property type="match status" value="1"/>
</dbReference>
<dbReference type="InterPro" id="IPR045257">
    <property type="entry name" value="E2/Pdx1"/>
</dbReference>
<dbReference type="InterPro" id="IPR000089">
    <property type="entry name" value="Biotin_lipoyl"/>
</dbReference>
<dbReference type="Gene3D" id="2.40.50.100">
    <property type="match status" value="2"/>
</dbReference>
<dbReference type="SUPFAM" id="SSF47005">
    <property type="entry name" value="Peripheral subunit-binding domain of 2-oxo acid dehydrogenase complex"/>
    <property type="match status" value="1"/>
</dbReference>
<dbReference type="Gramene" id="MELO3C019872.2.1">
    <property type="protein sequence ID" value="MELO3C019872.2.1"/>
    <property type="gene ID" value="MELO3C019872.2"/>
</dbReference>
<dbReference type="InterPro" id="IPR036625">
    <property type="entry name" value="E3-bd_dom_sf"/>
</dbReference>
<dbReference type="InterPro" id="IPR023213">
    <property type="entry name" value="CAT-like_dom_sf"/>
</dbReference>
<feature type="region of interest" description="Disordered" evidence="5">
    <location>
        <begin position="402"/>
        <end position="435"/>
    </location>
</feature>
<dbReference type="EC" id="2.3.1.-" evidence="4"/>
<dbReference type="FunFam" id="2.40.50.100:FF:000010">
    <property type="entry name" value="Acetyltransferase component of pyruvate dehydrogenase complex"/>
    <property type="match status" value="2"/>
</dbReference>
<dbReference type="GO" id="GO:0006086">
    <property type="term" value="P:pyruvate decarboxylation to acetyl-CoA"/>
    <property type="evidence" value="ECO:0007669"/>
    <property type="project" value="InterPro"/>
</dbReference>
<sequence length="757" mass="81453">MSLHRLRDPVIGRARSLLQARLGAFHSSSPISSRYISRYSTWNVQRFSAGDGSHFSSQLVSGFSHPQQGFLDSVHYVHGLSSDSKLTITSDSSHAVLEMPALSPTMNQGNIAKWRKKEGDKIAVGDVLCEIETDKATLEFESLEEGYLAKILVPEGSKDVPVGQPIAITLTHGRVKLGGLTPLTNCNIIKVEDPDDINRVLANDVSGATDVKREKNEASTQASSVEINSAKLPPHIVLEMPALSPTMNQGNIATWRKKEGDKIEVGDVICEIETDKATLEFESLEEGYLAKILAPEGSKDVAVGKPIAITVEDLADIESVKSAVSSRSGIKEDKPADSTVKNNVETLNGGGAVARISPAAKLLIAEHGLDVSSLKASGSHGTLLKGDVLAAIKSGKGLSEVSLSREKKSPEVHAQASSAVLSETKPSTKQSDSFEDLPNSQIRKVIAKRLLESKQNTPHLYLSTDVVLDPLLSLRKNLKEKHDVKVSVNDIVIKAVAVALRNVHGANAYWDDVKGEVVFCDSIDISIAVATEKGLMTPIVRNADLKTISAISSEVKELAEKARAGKLKPDEFQGGTFRVFHTLVSRRFDILDWSRRLTSRGPNFLSEIPPIICFPGNLAAREDADGRKGLTVGHLTAPAAIPAAAAVTGSVSIWAGILAVGRGNKVVEPIIGDDGTKLAPHIFNHERIERPVVVNKMNLTLSADHRVFDGKVGGTKTAIVFELYFTSSFVFSHANSSQLFKQTSAVSKDCYCRVSSS</sequence>
<feature type="compositionally biased region" description="Polar residues" evidence="5">
    <location>
        <begin position="415"/>
        <end position="431"/>
    </location>
</feature>
<dbReference type="GO" id="GO:0005739">
    <property type="term" value="C:mitochondrion"/>
    <property type="evidence" value="ECO:0007669"/>
    <property type="project" value="TreeGrafter"/>
</dbReference>
<dbReference type="SUPFAM" id="SSF52777">
    <property type="entry name" value="CoA-dependent acyltransferases"/>
    <property type="match status" value="1"/>
</dbReference>
<dbReference type="PROSITE" id="PS50968">
    <property type="entry name" value="BIOTINYL_LIPOYL"/>
    <property type="match status" value="2"/>
</dbReference>
<comment type="cofactor">
    <cofactor evidence="4">
        <name>(R)-lipoate</name>
        <dbReference type="ChEBI" id="CHEBI:83088"/>
    </cofactor>
</comment>